<dbReference type="PROSITE" id="PS50931">
    <property type="entry name" value="HTH_LYSR"/>
    <property type="match status" value="1"/>
</dbReference>
<evidence type="ECO:0000256" key="4">
    <source>
        <dbReference type="ARBA" id="ARBA00023163"/>
    </source>
</evidence>
<dbReference type="Gene3D" id="1.10.10.10">
    <property type="entry name" value="Winged helix-like DNA-binding domain superfamily/Winged helix DNA-binding domain"/>
    <property type="match status" value="1"/>
</dbReference>
<name>S9P052_CYSF2</name>
<dbReference type="GO" id="GO:0003677">
    <property type="term" value="F:DNA binding"/>
    <property type="evidence" value="ECO:0007669"/>
    <property type="project" value="UniProtKB-KW"/>
</dbReference>
<dbReference type="EMBL" id="ANAH02000071">
    <property type="protein sequence ID" value="EPX55612.1"/>
    <property type="molecule type" value="Genomic_DNA"/>
</dbReference>
<dbReference type="InterPro" id="IPR036388">
    <property type="entry name" value="WH-like_DNA-bd_sf"/>
</dbReference>
<dbReference type="Pfam" id="PF00126">
    <property type="entry name" value="HTH_1"/>
    <property type="match status" value="1"/>
</dbReference>
<sequence length="318" mass="34685">MGSNTTNISFEADQDGYRLDMEFRQLQLFVAVAEELHFGRAATRVGMAQPPFSQQIRKLEAELGVELLTRTSRRVALTSAGSRLLNDARELLARRTDVLLNVQRTARGELGTLRIGVGASSAFGLLPGIVLRFRSRFAEVTLRLDDREGLDLGAALQAGELDLALVRAPFRYEGVSVERLLRERFTLALPTRHPRAREKIITLSSLASEPFILFPRNSAPGLHDTITRMCVDAGFSPRILLEAGSWSSVIGMVAAGLGITLAPKSAREFRPKGVVFRELGGASGWAELAIAFPGQHPSPAAAHFRAVAHETVARRGHS</sequence>
<dbReference type="SUPFAM" id="SSF46785">
    <property type="entry name" value="Winged helix' DNA-binding domain"/>
    <property type="match status" value="1"/>
</dbReference>
<feature type="domain" description="HTH lysR-type" evidence="5">
    <location>
        <begin position="21"/>
        <end position="78"/>
    </location>
</feature>
<evidence type="ECO:0000256" key="2">
    <source>
        <dbReference type="ARBA" id="ARBA00023015"/>
    </source>
</evidence>
<dbReference type="CDD" id="cd08414">
    <property type="entry name" value="PBP2_LTTR_aromatics_like"/>
    <property type="match status" value="1"/>
</dbReference>
<dbReference type="FunFam" id="1.10.10.10:FF:000001">
    <property type="entry name" value="LysR family transcriptional regulator"/>
    <property type="match status" value="1"/>
</dbReference>
<dbReference type="Gene3D" id="3.40.190.10">
    <property type="entry name" value="Periplasmic binding protein-like II"/>
    <property type="match status" value="2"/>
</dbReference>
<organism evidence="6 7">
    <name type="scientific">Cystobacter fuscus (strain ATCC 25194 / DSM 2262 / NBRC 100088 / M29)</name>
    <dbReference type="NCBI Taxonomy" id="1242864"/>
    <lineage>
        <taxon>Bacteria</taxon>
        <taxon>Pseudomonadati</taxon>
        <taxon>Myxococcota</taxon>
        <taxon>Myxococcia</taxon>
        <taxon>Myxococcales</taxon>
        <taxon>Cystobacterineae</taxon>
        <taxon>Archangiaceae</taxon>
        <taxon>Cystobacter</taxon>
    </lineage>
</organism>
<dbReference type="GO" id="GO:0032993">
    <property type="term" value="C:protein-DNA complex"/>
    <property type="evidence" value="ECO:0007669"/>
    <property type="project" value="TreeGrafter"/>
</dbReference>
<keyword evidence="2" id="KW-0805">Transcription regulation</keyword>
<proteinExistence type="inferred from homology"/>
<keyword evidence="4" id="KW-0804">Transcription</keyword>
<dbReference type="InterPro" id="IPR005119">
    <property type="entry name" value="LysR_subst-bd"/>
</dbReference>
<evidence type="ECO:0000259" key="5">
    <source>
        <dbReference type="PROSITE" id="PS50931"/>
    </source>
</evidence>
<reference evidence="6" key="1">
    <citation type="submission" date="2013-05" db="EMBL/GenBank/DDBJ databases">
        <title>Genome assembly of Cystobacter fuscus DSM 2262.</title>
        <authorList>
            <person name="Sharma G."/>
            <person name="Khatri I."/>
            <person name="Kaur C."/>
            <person name="Mayilraj S."/>
            <person name="Subramanian S."/>
        </authorList>
    </citation>
    <scope>NUCLEOTIDE SEQUENCE [LARGE SCALE GENOMIC DNA]</scope>
    <source>
        <strain evidence="6">DSM 2262</strain>
    </source>
</reference>
<dbReference type="AlphaFoldDB" id="S9P052"/>
<comment type="similarity">
    <text evidence="1">Belongs to the LysR transcriptional regulatory family.</text>
</comment>
<dbReference type="PANTHER" id="PTHR30346">
    <property type="entry name" value="TRANSCRIPTIONAL DUAL REGULATOR HCAR-RELATED"/>
    <property type="match status" value="1"/>
</dbReference>
<accession>S9P052</accession>
<dbReference type="Pfam" id="PF03466">
    <property type="entry name" value="LysR_substrate"/>
    <property type="match status" value="1"/>
</dbReference>
<dbReference type="PANTHER" id="PTHR30346:SF0">
    <property type="entry name" value="HCA OPERON TRANSCRIPTIONAL ACTIVATOR HCAR"/>
    <property type="match status" value="1"/>
</dbReference>
<dbReference type="Proteomes" id="UP000011682">
    <property type="component" value="Unassembled WGS sequence"/>
</dbReference>
<dbReference type="InterPro" id="IPR036390">
    <property type="entry name" value="WH_DNA-bd_sf"/>
</dbReference>
<protein>
    <submittedName>
        <fullName evidence="6">LysR family transcriptional regulator</fullName>
    </submittedName>
</protein>
<evidence type="ECO:0000313" key="6">
    <source>
        <dbReference type="EMBL" id="EPX55612.1"/>
    </source>
</evidence>
<keyword evidence="7" id="KW-1185">Reference proteome</keyword>
<evidence type="ECO:0000256" key="1">
    <source>
        <dbReference type="ARBA" id="ARBA00009437"/>
    </source>
</evidence>
<comment type="caution">
    <text evidence="6">The sequence shown here is derived from an EMBL/GenBank/DDBJ whole genome shotgun (WGS) entry which is preliminary data.</text>
</comment>
<dbReference type="GO" id="GO:0003700">
    <property type="term" value="F:DNA-binding transcription factor activity"/>
    <property type="evidence" value="ECO:0007669"/>
    <property type="project" value="InterPro"/>
</dbReference>
<evidence type="ECO:0000313" key="7">
    <source>
        <dbReference type="Proteomes" id="UP000011682"/>
    </source>
</evidence>
<keyword evidence="3" id="KW-0238">DNA-binding</keyword>
<dbReference type="SUPFAM" id="SSF53850">
    <property type="entry name" value="Periplasmic binding protein-like II"/>
    <property type="match status" value="1"/>
</dbReference>
<evidence type="ECO:0000256" key="3">
    <source>
        <dbReference type="ARBA" id="ARBA00023125"/>
    </source>
</evidence>
<dbReference type="InterPro" id="IPR000847">
    <property type="entry name" value="LysR_HTH_N"/>
</dbReference>
<dbReference type="eggNOG" id="COG0583">
    <property type="taxonomic scope" value="Bacteria"/>
</dbReference>
<dbReference type="PRINTS" id="PR00039">
    <property type="entry name" value="HTHLYSR"/>
</dbReference>
<gene>
    <name evidence="6" type="ORF">D187_009223</name>
</gene>